<dbReference type="InterPro" id="IPR016195">
    <property type="entry name" value="Pol/histidinol_Pase-like"/>
</dbReference>
<dbReference type="GO" id="GO:0004534">
    <property type="term" value="F:5'-3' RNA exonuclease activity"/>
    <property type="evidence" value="ECO:0007669"/>
    <property type="project" value="TreeGrafter"/>
</dbReference>
<dbReference type="SUPFAM" id="SSF89550">
    <property type="entry name" value="PHP domain-like"/>
    <property type="match status" value="1"/>
</dbReference>
<dbReference type="Proteomes" id="UP000260812">
    <property type="component" value="Unassembled WGS sequence"/>
</dbReference>
<sequence length="260" mass="28580">MTEWTAETIKEAYPYLYETHLHTSQGSACGKAEGAQMARACKAAGYTGIFVTDHNWGGNTAVDRSLPWEEWTAEFAKGYREARAEGERLGLDVFFGWEAGFCGTEFLVYGLTPEWLAAHPEIKEADVKEQYRLVKEGGGMVVHAHPFREEAYIPEVRLFPEFVDGVEGLNATHTSPLSLSHKSTVWDGQARAYAKEHGLPVTGGSDVHSTTIFGGGTAFPRKLADGQDFIKALRGGEDYVITDGVRWYAKDGRLLVQAGA</sequence>
<dbReference type="InterPro" id="IPR052018">
    <property type="entry name" value="PHP_domain"/>
</dbReference>
<protein>
    <submittedName>
        <fullName evidence="1">Histidinol-phosphatase</fullName>
    </submittedName>
</protein>
<accession>A0A3E3I5S0</accession>
<dbReference type="PANTHER" id="PTHR42924">
    <property type="entry name" value="EXONUCLEASE"/>
    <property type="match status" value="1"/>
</dbReference>
<dbReference type="Pfam" id="PF13263">
    <property type="entry name" value="PHP_C"/>
    <property type="match status" value="1"/>
</dbReference>
<evidence type="ECO:0000313" key="2">
    <source>
        <dbReference type="Proteomes" id="UP000260812"/>
    </source>
</evidence>
<evidence type="ECO:0000313" key="1">
    <source>
        <dbReference type="EMBL" id="RGE60979.1"/>
    </source>
</evidence>
<dbReference type="GeneID" id="97987308"/>
<keyword evidence="2" id="KW-1185">Reference proteome</keyword>
<proteinExistence type="predicted"/>
<dbReference type="PANTHER" id="PTHR42924:SF3">
    <property type="entry name" value="POLYMERASE_HISTIDINOL PHOSPHATASE N-TERMINAL DOMAIN-CONTAINING PROTEIN"/>
    <property type="match status" value="1"/>
</dbReference>
<reference evidence="1" key="1">
    <citation type="submission" date="2018-08" db="EMBL/GenBank/DDBJ databases">
        <title>A genome reference for cultivated species of the human gut microbiota.</title>
        <authorList>
            <person name="Zou Y."/>
            <person name="Xue W."/>
            <person name="Luo G."/>
        </authorList>
    </citation>
    <scope>NUCLEOTIDE SEQUENCE [LARGE SCALE GENOMIC DNA]</scope>
    <source>
        <strain evidence="1">TF05-5AC</strain>
    </source>
</reference>
<dbReference type="RefSeq" id="WP_117544488.1">
    <property type="nucleotide sequence ID" value="NZ_JBKUNB010000006.1"/>
</dbReference>
<dbReference type="AlphaFoldDB" id="A0A3E3I5S0"/>
<dbReference type="GO" id="GO:0035312">
    <property type="term" value="F:5'-3' DNA exonuclease activity"/>
    <property type="evidence" value="ECO:0007669"/>
    <property type="project" value="TreeGrafter"/>
</dbReference>
<name>A0A3E3I5S0_9FIRM</name>
<dbReference type="CDD" id="cd07432">
    <property type="entry name" value="PHP_HisPPase"/>
    <property type="match status" value="1"/>
</dbReference>
<dbReference type="Gene3D" id="3.20.20.140">
    <property type="entry name" value="Metal-dependent hydrolases"/>
    <property type="match status" value="1"/>
</dbReference>
<organism evidence="1 2">
    <name type="scientific">Eisenbergiella massiliensis</name>
    <dbReference type="NCBI Taxonomy" id="1720294"/>
    <lineage>
        <taxon>Bacteria</taxon>
        <taxon>Bacillati</taxon>
        <taxon>Bacillota</taxon>
        <taxon>Clostridia</taxon>
        <taxon>Lachnospirales</taxon>
        <taxon>Lachnospiraceae</taxon>
        <taxon>Eisenbergiella</taxon>
    </lineage>
</organism>
<gene>
    <name evidence="1" type="ORF">DXC51_10580</name>
</gene>
<comment type="caution">
    <text evidence="1">The sequence shown here is derived from an EMBL/GenBank/DDBJ whole genome shotgun (WGS) entry which is preliminary data.</text>
</comment>
<dbReference type="EMBL" id="QVLV01000006">
    <property type="protein sequence ID" value="RGE60979.1"/>
    <property type="molecule type" value="Genomic_DNA"/>
</dbReference>